<dbReference type="RefSeq" id="WP_016474617.1">
    <property type="nucleotide sequence ID" value="NZ_KE150480.1"/>
</dbReference>
<dbReference type="HOGENOM" id="CLU_002393_1_0_4"/>
<organism evidence="3 4">
    <name type="scientific">Sutterella wadsworthensis HGA0223</name>
    <dbReference type="NCBI Taxonomy" id="1203554"/>
    <lineage>
        <taxon>Bacteria</taxon>
        <taxon>Pseudomonadati</taxon>
        <taxon>Pseudomonadota</taxon>
        <taxon>Betaproteobacteria</taxon>
        <taxon>Burkholderiales</taxon>
        <taxon>Sutterellaceae</taxon>
        <taxon>Sutterella</taxon>
    </lineage>
</organism>
<dbReference type="InterPro" id="IPR051805">
    <property type="entry name" value="Dehydratase_Activator_Redct"/>
</dbReference>
<reference evidence="3 4" key="1">
    <citation type="submission" date="2013-04" db="EMBL/GenBank/DDBJ databases">
        <title>The Genome Sequence of Sutterella wadsworthensis HGA0223.</title>
        <authorList>
            <consortium name="The Broad Institute Genomics Platform"/>
            <person name="Earl A."/>
            <person name="Ward D."/>
            <person name="Feldgarden M."/>
            <person name="Gevers D."/>
            <person name="Schmidt T.M."/>
            <person name="Dover J."/>
            <person name="Dai D."/>
            <person name="Walker B."/>
            <person name="Young S."/>
            <person name="Zeng Q."/>
            <person name="Gargeya S."/>
            <person name="Fitzgerald M."/>
            <person name="Haas B."/>
            <person name="Abouelleil A."/>
            <person name="Allen A.W."/>
            <person name="Alvarado L."/>
            <person name="Arachchi H.M."/>
            <person name="Berlin A.M."/>
            <person name="Chapman S.B."/>
            <person name="Gainer-Dewar J."/>
            <person name="Goldberg J."/>
            <person name="Griggs A."/>
            <person name="Gujja S."/>
            <person name="Hansen M."/>
            <person name="Howarth C."/>
            <person name="Imamovic A."/>
            <person name="Ireland A."/>
            <person name="Larimer J."/>
            <person name="McCowan C."/>
            <person name="Murphy C."/>
            <person name="Pearson M."/>
            <person name="Poon T.W."/>
            <person name="Priest M."/>
            <person name="Roberts A."/>
            <person name="Saif S."/>
            <person name="Shea T."/>
            <person name="Sisk P."/>
            <person name="Sykes S."/>
            <person name="Wortman J."/>
            <person name="Nusbaum C."/>
            <person name="Birren B."/>
        </authorList>
    </citation>
    <scope>NUCLEOTIDE SEQUENCE [LARGE SCALE GENOMIC DNA]</scope>
    <source>
        <strain evidence="3 4">HGA0223</strain>
    </source>
</reference>
<dbReference type="Pfam" id="PF09989">
    <property type="entry name" value="DUF2229"/>
    <property type="match status" value="1"/>
</dbReference>
<dbReference type="PATRIC" id="fig|1203554.3.peg.1459"/>
<comment type="caution">
    <text evidence="3">The sequence shown here is derived from an EMBL/GenBank/DDBJ whole genome shotgun (WGS) entry which is preliminary data.</text>
</comment>
<feature type="domain" description="DUF2229" evidence="2">
    <location>
        <begin position="676"/>
        <end position="894"/>
    </location>
</feature>
<name>S3BY05_9BURK</name>
<dbReference type="STRING" id="1203554.HMPREF1476_01397"/>
<proteinExistence type="predicted"/>
<dbReference type="EMBL" id="ATCF01000019">
    <property type="protein sequence ID" value="EPD98942.1"/>
    <property type="molecule type" value="Genomic_DNA"/>
</dbReference>
<evidence type="ECO:0000313" key="3">
    <source>
        <dbReference type="EMBL" id="EPD98942.1"/>
    </source>
</evidence>
<dbReference type="InterPro" id="IPR002731">
    <property type="entry name" value="ATPase_BadF"/>
</dbReference>
<dbReference type="CDD" id="cd24034">
    <property type="entry name" value="ASKHA_NBD_O66634-like_rpt1"/>
    <property type="match status" value="1"/>
</dbReference>
<evidence type="ECO:0000313" key="4">
    <source>
        <dbReference type="Proteomes" id="UP000014400"/>
    </source>
</evidence>
<dbReference type="eggNOG" id="COG3580">
    <property type="taxonomic scope" value="Bacteria"/>
</dbReference>
<dbReference type="Gene3D" id="3.30.420.40">
    <property type="match status" value="4"/>
</dbReference>
<evidence type="ECO:0008006" key="5">
    <source>
        <dbReference type="Google" id="ProtNLM"/>
    </source>
</evidence>
<dbReference type="InterPro" id="IPR043129">
    <property type="entry name" value="ATPase_NBD"/>
</dbReference>
<dbReference type="eggNOG" id="COG3581">
    <property type="taxonomic scope" value="Bacteria"/>
</dbReference>
<dbReference type="eggNOG" id="COG1924">
    <property type="taxonomic scope" value="Bacteria"/>
</dbReference>
<keyword evidence="4" id="KW-1185">Reference proteome</keyword>
<evidence type="ECO:0000259" key="1">
    <source>
        <dbReference type="Pfam" id="PF01869"/>
    </source>
</evidence>
<gene>
    <name evidence="3" type="ORF">HMPREF1476_01397</name>
</gene>
<accession>S3BY05</accession>
<sequence>MLTIGIDLGSTTVKYALLSESGVLLSHDYVRHGSAVKQTLEKVLRALALRTHDAPVHVLFSGSGALGLADALGASFVQEVIAASRYLKHRAPDLDAAIELGGEDAKLLYLSNGVELRMNEACAGGTGAFIDQMASLLDVDAAGLNKLASEAQISHPMASRCGVFAKTDLVALLNGGVPKSEVARSVLDAVAEQTVSGLACGRPVRGKIAFLGGPLTFLSELRAAFERRLSSTGTTFASFCDAHCAVAIGAALEGMDPASRAHRSRVWHSIDDLVREILSAAPENRGSGLPPLFKNPAEREAFTERHRRECVERSPIENAEGDLFLGADLGSTTVKGVVLDAQGRLLYSWYEQNEGQPLERLYRAVKALLCVVPAKAHIRQACTTGYGADLARAALGAAFSEVETLAHERAAAAFEPNVSYVIDIGGQDMKCLEVEHGLIRSVKLNEACSSGCGSFLQTFAKQLSLTLPQFVEAALASKEPCDLGTRCTVFMNSKVRQAQRDGASLEDIAAGLCRSIVRNALYKVLRIHDPAELGEHVVVQGGTFLNDAVLRAFEEQIGRPVIRPDIAGLMGAYGAALIAMERTSAAVPEIDLDPAKLDAGKVIQRELLCRGCGNHCRLTMNRFPSGDKFFSGNRCDFAQKSAGAGRRKKASFIDWKLEQLFAGEPLPLEAAAMGVVGIPRALNTYEHYPNWFKLFSCLGFRVELSRPSDHALASSASETVPSQSLCFPAKLAHGHAADLARKGIADIWMPCVPLEGPRHSGEKHIDGRFACPVAGGYPEAMRLSLASTLPDARILTPFVDLEFPESVVRAVTSAWPALSPKKVRQAVDAAHAALEDYRAALRQAGEALWRRHETSGEPLIVLAGRPYHLDPLINHGLPALIESMGAEVVTEDAVAHLAAVPSDVEVVNQWTFHSRLYRAAALVRESRSAELVQLMSFGCGIDAVTSEQIERLLAQRGRIATTLKIDEGDTLGAARIRLKSLLAALADRRRSDQKAAAESLEDMTKSTDTPVPLDKMLADRVIYAPQMAPIHFPVICAALGAVGWRVELLPEVRPQAIEEGLKHVNNDACYPAIVVIGQLLDALKTHAVDPDHSALLLAQTCGPCRATNYPTLLRWALKDLHLERVPVVCLSGGSIEGAQTLNVGLGGLRRLMLATLYGDMLQRLSLHVRSHELHPGDAQRLVDRWTARAAQAAAAGDARHFADDARAMVRDFFAVPMDGTEKIRVGIVGEILLKYHPAANLGIVQEIIDEGAEPVLGDLAAFFLYCLYDHINQAKVFGGPRLKAMGAWLMIRWFEHLRGIMRKALDGTPAAGVSTLAEDLERIDGLVSAGQEAGEGWLLTAEMVEFIHSGTPNVVCLQPFGCLPNHVTGKGVIRRLREENPLANICAIDFEAGTSKTNVSNRLKLFLAQARENFERGIAVDEPVPTAHRIIPITPSANIAVDAAESPHKDRGGGQAAC</sequence>
<feature type="domain" description="ATPase BadF/BadG/BcrA/BcrD type" evidence="1">
    <location>
        <begin position="4"/>
        <end position="254"/>
    </location>
</feature>
<dbReference type="Pfam" id="PF01869">
    <property type="entry name" value="BcrAD_BadFG"/>
    <property type="match status" value="2"/>
</dbReference>
<dbReference type="Proteomes" id="UP000014400">
    <property type="component" value="Unassembled WGS sequence"/>
</dbReference>
<evidence type="ECO:0000259" key="2">
    <source>
        <dbReference type="Pfam" id="PF09989"/>
    </source>
</evidence>
<dbReference type="PANTHER" id="PTHR32329:SF4">
    <property type="entry name" value="ACTIVATOR OF 2-HYDROXYACYL-COA DEHYDRATASE"/>
    <property type="match status" value="1"/>
</dbReference>
<dbReference type="SUPFAM" id="SSF53067">
    <property type="entry name" value="Actin-like ATPase domain"/>
    <property type="match status" value="2"/>
</dbReference>
<dbReference type="PANTHER" id="PTHR32329">
    <property type="entry name" value="BIFUNCTIONAL PROTEIN [INCLUDES 2-HYDROXYACYL-COA DEHYDRATASE (N-TER) AND ITS ACTIVATOR DOMAIN (C_TERM)-RELATED"/>
    <property type="match status" value="1"/>
</dbReference>
<dbReference type="CDD" id="cd24035">
    <property type="entry name" value="ASKHA_NBD_O66634-like_rpt2"/>
    <property type="match status" value="1"/>
</dbReference>
<feature type="domain" description="ATPase BadF/BadG/BcrA/BcrD type" evidence="1">
    <location>
        <begin position="325"/>
        <end position="579"/>
    </location>
</feature>
<protein>
    <recommendedName>
        <fullName evidence="5">CoA-substrate-specific enzyme activase</fullName>
    </recommendedName>
</protein>
<dbReference type="InterPro" id="IPR018709">
    <property type="entry name" value="CoA_activase_DUF2229"/>
</dbReference>